<comment type="caution">
    <text evidence="1">The sequence shown here is derived from an EMBL/GenBank/DDBJ whole genome shotgun (WGS) entry which is preliminary data.</text>
</comment>
<dbReference type="EMBL" id="JAKELL010000031">
    <property type="protein sequence ID" value="KAH8990321.1"/>
    <property type="molecule type" value="Genomic_DNA"/>
</dbReference>
<accession>A0AAD4LG28</accession>
<name>A0AAD4LG28_9AGAM</name>
<gene>
    <name evidence="1" type="ORF">EDB92DRAFT_1865839</name>
</gene>
<evidence type="ECO:0000313" key="2">
    <source>
        <dbReference type="Proteomes" id="UP001201163"/>
    </source>
</evidence>
<dbReference type="AlphaFoldDB" id="A0AAD4LG28"/>
<protein>
    <submittedName>
        <fullName evidence="1">Uncharacterized protein</fullName>
    </submittedName>
</protein>
<evidence type="ECO:0000313" key="1">
    <source>
        <dbReference type="EMBL" id="KAH8990321.1"/>
    </source>
</evidence>
<reference evidence="1" key="1">
    <citation type="submission" date="2022-01" db="EMBL/GenBank/DDBJ databases">
        <title>Comparative genomics reveals a dynamic genome evolution in the ectomycorrhizal milk-cap (Lactarius) mushrooms.</title>
        <authorList>
            <consortium name="DOE Joint Genome Institute"/>
            <person name="Lebreton A."/>
            <person name="Tang N."/>
            <person name="Kuo A."/>
            <person name="LaButti K."/>
            <person name="Drula E."/>
            <person name="Barry K."/>
            <person name="Clum A."/>
            <person name="Lipzen A."/>
            <person name="Mousain D."/>
            <person name="Ng V."/>
            <person name="Wang R."/>
            <person name="Wang X."/>
            <person name="Dai Y."/>
            <person name="Henrissat B."/>
            <person name="Grigoriev I.V."/>
            <person name="Guerin-Laguette A."/>
            <person name="Yu F."/>
            <person name="Martin F.M."/>
        </authorList>
    </citation>
    <scope>NUCLEOTIDE SEQUENCE</scope>
    <source>
        <strain evidence="1">QP</strain>
    </source>
</reference>
<sequence length="190" mass="21986">MLRYTVASFQFTHLMMKIWLLLVDHNFQTIGDLFSVDCTGDDYIYNLTVKAKEERPRALSHTSPFMLTVWRCMDPTTSFNLKDHEVLACQISGVFSSNSVKMLGSRRTIAKLNISKNEILFVQLPGQPAITSDEVRDPLTSQVVREYEHCFLRVHTKGEFTEEDIQFNKIVDPDDRDAPEFVKKYKQTLD</sequence>
<organism evidence="1 2">
    <name type="scientific">Lactarius akahatsu</name>
    <dbReference type="NCBI Taxonomy" id="416441"/>
    <lineage>
        <taxon>Eukaryota</taxon>
        <taxon>Fungi</taxon>
        <taxon>Dikarya</taxon>
        <taxon>Basidiomycota</taxon>
        <taxon>Agaricomycotina</taxon>
        <taxon>Agaricomycetes</taxon>
        <taxon>Russulales</taxon>
        <taxon>Russulaceae</taxon>
        <taxon>Lactarius</taxon>
    </lineage>
</organism>
<proteinExistence type="predicted"/>
<keyword evidence="2" id="KW-1185">Reference proteome</keyword>
<dbReference type="Proteomes" id="UP001201163">
    <property type="component" value="Unassembled WGS sequence"/>
</dbReference>